<evidence type="ECO:0000313" key="2">
    <source>
        <dbReference type="Proteomes" id="UP001301012"/>
    </source>
</evidence>
<dbReference type="EMBL" id="JASKYM010000001">
    <property type="protein sequence ID" value="MDK2562547.1"/>
    <property type="molecule type" value="Genomic_DNA"/>
</dbReference>
<name>A0ABT7E6K0_9FIRM</name>
<keyword evidence="2" id="KW-1185">Reference proteome</keyword>
<proteinExistence type="predicted"/>
<dbReference type="RefSeq" id="WP_284131520.1">
    <property type="nucleotide sequence ID" value="NZ_JASKYM010000001.1"/>
</dbReference>
<comment type="caution">
    <text evidence="1">The sequence shown here is derived from an EMBL/GenBank/DDBJ whole genome shotgun (WGS) entry which is preliminary data.</text>
</comment>
<gene>
    <name evidence="1" type="ORF">QOZ84_03220</name>
</gene>
<evidence type="ECO:0000313" key="1">
    <source>
        <dbReference type="EMBL" id="MDK2562547.1"/>
    </source>
</evidence>
<sequence>MNLDVLKKVAKLLNEYNCTWAVGSSVLLYFNGLVEKPNDIDILIDPKDASKIKDIMNKIGTSRNSPSKEPFRTEEFFGYIVDDTEVEFMGGFKIALCNENIYNFILDEDAIVDTVIIDQIKVNLTSLEDWLVAYKVMNDPKDRLPLIKKYFQTNGIKYKHLLKRNLSKNLSENINKEILEALKY</sequence>
<protein>
    <recommendedName>
        <fullName evidence="3">Nucleotidyltransferase family protein</fullName>
    </recommendedName>
</protein>
<organism evidence="1 2">
    <name type="scientific">Romboutsia sedimentorum</name>
    <dbReference type="NCBI Taxonomy" id="1368474"/>
    <lineage>
        <taxon>Bacteria</taxon>
        <taxon>Bacillati</taxon>
        <taxon>Bacillota</taxon>
        <taxon>Clostridia</taxon>
        <taxon>Peptostreptococcales</taxon>
        <taxon>Peptostreptococcaceae</taxon>
        <taxon>Romboutsia</taxon>
    </lineage>
</organism>
<dbReference type="Proteomes" id="UP001301012">
    <property type="component" value="Unassembled WGS sequence"/>
</dbReference>
<accession>A0ABT7E6K0</accession>
<reference evidence="1 2" key="1">
    <citation type="submission" date="2023-05" db="EMBL/GenBank/DDBJ databases">
        <title>Rombocin, a short stable natural nisin variant, displays selective antimicrobial activity against Listeria monocytogenes and employs dual mode of action to kill target bacterial strains.</title>
        <authorList>
            <person name="Wambui J."/>
            <person name="Stephan R."/>
            <person name="Kuipers O.P."/>
        </authorList>
    </citation>
    <scope>NUCLEOTIDE SEQUENCE [LARGE SCALE GENOMIC DNA]</scope>
    <source>
        <strain evidence="1 2">RC002</strain>
    </source>
</reference>
<dbReference type="Gene3D" id="3.30.460.40">
    <property type="match status" value="1"/>
</dbReference>
<dbReference type="InterPro" id="IPR043519">
    <property type="entry name" value="NT_sf"/>
</dbReference>
<dbReference type="SUPFAM" id="SSF81301">
    <property type="entry name" value="Nucleotidyltransferase"/>
    <property type="match status" value="1"/>
</dbReference>
<evidence type="ECO:0008006" key="3">
    <source>
        <dbReference type="Google" id="ProtNLM"/>
    </source>
</evidence>